<dbReference type="PROSITE" id="PS50088">
    <property type="entry name" value="ANK_REPEAT"/>
    <property type="match status" value="14"/>
</dbReference>
<feature type="repeat" description="ANK" evidence="3">
    <location>
        <begin position="1657"/>
        <end position="1689"/>
    </location>
</feature>
<dbReference type="InterPro" id="IPR056884">
    <property type="entry name" value="NPHP3-like_N"/>
</dbReference>
<dbReference type="Proteomes" id="UP000236664">
    <property type="component" value="Unassembled WGS sequence"/>
</dbReference>
<feature type="repeat" description="ANK" evidence="3">
    <location>
        <begin position="1283"/>
        <end position="1315"/>
    </location>
</feature>
<evidence type="ECO:0000313" key="6">
    <source>
        <dbReference type="Proteomes" id="UP000236664"/>
    </source>
</evidence>
<keyword evidence="2 3" id="KW-0040">ANK repeat</keyword>
<feature type="repeat" description="ANK" evidence="3">
    <location>
        <begin position="1829"/>
        <end position="1861"/>
    </location>
</feature>
<organism evidence="5 6">
    <name type="scientific">Gibberella nygamai</name>
    <name type="common">Bean root rot disease fungus</name>
    <name type="synonym">Fusarium nygamai</name>
    <dbReference type="NCBI Taxonomy" id="42673"/>
    <lineage>
        <taxon>Eukaryota</taxon>
        <taxon>Fungi</taxon>
        <taxon>Dikarya</taxon>
        <taxon>Ascomycota</taxon>
        <taxon>Pezizomycotina</taxon>
        <taxon>Sordariomycetes</taxon>
        <taxon>Hypocreomycetidae</taxon>
        <taxon>Hypocreales</taxon>
        <taxon>Nectriaceae</taxon>
        <taxon>Fusarium</taxon>
        <taxon>Fusarium fujikuroi species complex</taxon>
    </lineage>
</organism>
<feature type="repeat" description="ANK" evidence="3">
    <location>
        <begin position="1316"/>
        <end position="1337"/>
    </location>
</feature>
<dbReference type="SMART" id="SM00248">
    <property type="entry name" value="ANK"/>
    <property type="match status" value="30"/>
</dbReference>
<dbReference type="Gene3D" id="3.40.50.1820">
    <property type="entry name" value="alpha/beta hydrolase"/>
    <property type="match status" value="1"/>
</dbReference>
<evidence type="ECO:0000256" key="1">
    <source>
        <dbReference type="ARBA" id="ARBA00022737"/>
    </source>
</evidence>
<keyword evidence="6" id="KW-1185">Reference proteome</keyword>
<dbReference type="EMBL" id="MTQA01000625">
    <property type="protein sequence ID" value="PNP54418.1"/>
    <property type="molecule type" value="Genomic_DNA"/>
</dbReference>
<dbReference type="Pfam" id="PF12796">
    <property type="entry name" value="Ank_2"/>
    <property type="match status" value="5"/>
</dbReference>
<dbReference type="PRINTS" id="PR01415">
    <property type="entry name" value="ANKYRIN"/>
</dbReference>
<evidence type="ECO:0000256" key="2">
    <source>
        <dbReference type="ARBA" id="ARBA00023043"/>
    </source>
</evidence>
<dbReference type="PANTHER" id="PTHR24198:SF165">
    <property type="entry name" value="ANKYRIN REPEAT-CONTAINING PROTEIN-RELATED"/>
    <property type="match status" value="1"/>
</dbReference>
<feature type="repeat" description="ANK" evidence="3">
    <location>
        <begin position="914"/>
        <end position="946"/>
    </location>
</feature>
<feature type="repeat" description="ANK" evidence="3">
    <location>
        <begin position="1150"/>
        <end position="1182"/>
    </location>
</feature>
<dbReference type="PANTHER" id="PTHR24198">
    <property type="entry name" value="ANKYRIN REPEAT AND PROTEIN KINASE DOMAIN-CONTAINING PROTEIN"/>
    <property type="match status" value="1"/>
</dbReference>
<dbReference type="OrthoDB" id="4937852at2759"/>
<feature type="repeat" description="ANK" evidence="3">
    <location>
        <begin position="846"/>
        <end position="878"/>
    </location>
</feature>
<dbReference type="STRING" id="42673.A0A2K0U9I9"/>
<dbReference type="InterPro" id="IPR036770">
    <property type="entry name" value="Ankyrin_rpt-contain_sf"/>
</dbReference>
<dbReference type="InterPro" id="IPR002110">
    <property type="entry name" value="Ankyrin_rpt"/>
</dbReference>
<protein>
    <recommendedName>
        <fullName evidence="4">Nephrocystin 3-like N-terminal domain-containing protein</fullName>
    </recommendedName>
</protein>
<feature type="repeat" description="ANK" evidence="3">
    <location>
        <begin position="1479"/>
        <end position="1515"/>
    </location>
</feature>
<dbReference type="InterPro" id="IPR043136">
    <property type="entry name" value="B30.2/SPRY_sf"/>
</dbReference>
<feature type="repeat" description="ANK" evidence="3">
    <location>
        <begin position="985"/>
        <end position="1007"/>
    </location>
</feature>
<keyword evidence="1" id="KW-0677">Repeat</keyword>
<dbReference type="InterPro" id="IPR029058">
    <property type="entry name" value="AB_hydrolase_fold"/>
</dbReference>
<feature type="repeat" description="ANK" evidence="3">
    <location>
        <begin position="1183"/>
        <end position="1204"/>
    </location>
</feature>
<comment type="caution">
    <text evidence="5">The sequence shown here is derived from an EMBL/GenBank/DDBJ whole genome shotgun (WGS) entry which is preliminary data.</text>
</comment>
<gene>
    <name evidence="5" type="ORF">FNYG_15628</name>
</gene>
<feature type="repeat" description="ANK" evidence="3">
    <location>
        <begin position="881"/>
        <end position="913"/>
    </location>
</feature>
<feature type="repeat" description="ANK" evidence="3">
    <location>
        <begin position="1446"/>
        <end position="1478"/>
    </location>
</feature>
<dbReference type="PROSITE" id="PS50297">
    <property type="entry name" value="ANK_REP_REGION"/>
    <property type="match status" value="13"/>
</dbReference>
<evidence type="ECO:0000313" key="5">
    <source>
        <dbReference type="EMBL" id="PNP54418.1"/>
    </source>
</evidence>
<dbReference type="Pfam" id="PF24883">
    <property type="entry name" value="NPHP3_N"/>
    <property type="match status" value="1"/>
</dbReference>
<feature type="domain" description="Nephrocystin 3-like N-terminal" evidence="4">
    <location>
        <begin position="269"/>
        <end position="424"/>
    </location>
</feature>
<evidence type="ECO:0000259" key="4">
    <source>
        <dbReference type="Pfam" id="PF24883"/>
    </source>
</evidence>
<reference evidence="5 6" key="1">
    <citation type="submission" date="2017-06" db="EMBL/GenBank/DDBJ databases">
        <title>Genome of Fusarium nygamai isolate CS10214.</title>
        <authorList>
            <person name="Gardiner D.M."/>
            <person name="Obanor F."/>
            <person name="Kazan K."/>
        </authorList>
    </citation>
    <scope>NUCLEOTIDE SEQUENCE [LARGE SCALE GENOMIC DNA]</scope>
    <source>
        <strain evidence="5 6">CS10214</strain>
    </source>
</reference>
<dbReference type="Gene3D" id="1.25.40.20">
    <property type="entry name" value="Ankyrin repeat-containing domain"/>
    <property type="match status" value="5"/>
</dbReference>
<dbReference type="Pfam" id="PF00023">
    <property type="entry name" value="Ank"/>
    <property type="match status" value="4"/>
</dbReference>
<dbReference type="Gene3D" id="2.60.120.920">
    <property type="match status" value="1"/>
</dbReference>
<proteinExistence type="predicted"/>
<dbReference type="SUPFAM" id="SSF48403">
    <property type="entry name" value="Ankyrin repeat"/>
    <property type="match status" value="3"/>
</dbReference>
<feature type="repeat" description="ANK" evidence="3">
    <location>
        <begin position="948"/>
        <end position="970"/>
    </location>
</feature>
<accession>A0A2K0U9I9</accession>
<feature type="repeat" description="ANK" evidence="3">
    <location>
        <begin position="1725"/>
        <end position="1757"/>
    </location>
</feature>
<sequence>MDQPIHLVFVNGLADPRQHVNGSVKLHFSRLFPRAFIDEFSLLQPTKLDWHLRRRAQALLEQVSETFDPGKPLPIVFLAHGLGGLVVKEALMLAVEKSSYPQIVIHTAAVFFFCTPHRASADLSWEHLSLRLVSALPSVPRHSLKFVDKFVEEVETSTAISLGVPLNVELTNYYEAGNNSVVHQSCSTLPKGFGVNISFECSHQNFWDFGSQEDVANDVVKRLLATRHTKYSQSREFLLGLSTPFRKGFQLLPSYCPSHEFDDSNYRDACEAWKNDPKASVLRINGAPGSDTATLARKILSDMIPKQLSEDVVILSFKFDKNNAGARSSLDFYLSMCRQLLISRPQTFGRVLPAADFWKENGELASGSLWVLFRSMLTSLLDQEVSVFCIICDVNQCISSAGETIDRMQALANTEKGRFNVLLTVDAECELPSGSGQQIQDVKIEPGSYGMSQIIDLHIRSNFALLSQQSSAWCGLEDLVVDHMKSLPQNSPYLVAKLNMILLGWTTKGCTRKELEQKLQHAPKSLTECYKEALLTISDRHRSWALTLLRWIARAVRPLSQHELSVAGAISQASGTGRHRETSDKQDQIEDMIHLEVAETLQSCMAPLIKFQDSHAYFVHGTFREFFIEHGAQCGADNHFAQMEEGDEAFVPEDDDCWILRQCFEYLSKVGKRAMTLIQSHDRHYISSLHREYGLLSYATLYWPQHFQQSRTKEASKEQVLNFFRDKEQLATWIALYKGLQTSVTALTCKRTDVDTLLKIVCYYGLNELVETCIESSRISLDFDSQKSECLDLAAQRGHHGIVQLLLEKGASSINALSLAAEGEFYDLCETILKSDTEAINRPGKRQRVPLHWATSAGSYLMVSFLLAKNADPNFPSAAEHSETPLHLAAVTGQKEIAQCLLERGANLHQRSSRGYDALIYAAWGGSHEIVSLLLSRDADASVGSDLNRNTALHLAAENGHSKVVEILIKELEPRPELLRMSNKTGLAPIHLAAREGHLKALGLLLDALESTRDAASVSEMREEDQDFATTYSNDGDEDDYLLSRSLFARLRMRHRRLFGWTPRTSRNSVGSKSAVEWAVENGQYEVVSALLAKRTTVPRIQVTRTTRDEADYTVLHHAAEKGYSSIVELILKDLKYARLFPVDDQAGREQLTPMHLASKKGYTDIIRILLRYGASPNLGDEEGRTALHFAAEHGHLSCLNELLPKSDMKTVDQLNCTALHVAAKNGHFDVVERLCEDSDIIWMENGEGNVALDLIAENCSFDQVKSFVTILRNRADGENFTARGRPLHAAARRGNTDVLRFLIDEGWDCEATISTKGTPLHVAVQSGSMEVVEMLLGEFHCDVDAVDVDGDSPIHCARDAGIVKTLLRFKAKYDGKNTRGQTPLFLAAYRQQSGIVDILLKLDPKPDVNAVDSDQWSILHAAYDSSDITNSLLKHHPKTEVITKDGRTPLAMAVQWGHLETAKFLLNAGASPDHAGSDDKTPLALAYTIGESENRLQITKLLIKHGADLQSKVEGNNTVLDLAAREGEEATVDYIIKTLLEQGLPSEKLSDLCASALYLHVSSRENFTPEIANDLASQGHDTIAKQHPDALAAACEHGSVDAVKWLLEQIAPLEESSWRYGKALHAAVKSEYDAEEKVSKLLEHLTRIDINDCGQDQPTAIQQAAYNGNEPLVQLLLHKGADVRLVKGQLDTLLNCAIANSDISISTINEILTKVDKDQAPGVKGRFPVHQAAIHGRADVIKDLRDYGLHADVQDEEGLSPLMYGLIDKNTSIVDYLLSVEGYKLEDADANGLTPLMTATILDDVPNLKSLLKNGFKEPAVLNAQDYQEKTALSYASYSDRPELVEILLEHGADPTAVDCRGNGPLYWATRMAGRGMMENLIGAMDKPNSDRVEHLNTAIHGAVASNKREALELLLNDFDVNPDYKRSDGWTPLYTASKYGFGRIQSLLEDVLIAADMPSRAPLQRPSRWHPKDKHPGISIDDDNKCALKSVGTTGLLNKKHHSEGRFGIARADHPMLPLIKDQVYYFEVKLIASVGEE</sequence>
<name>A0A2K0U9I9_GIBNY</name>
<evidence type="ECO:0000256" key="3">
    <source>
        <dbReference type="PROSITE-ProRule" id="PRU00023"/>
    </source>
</evidence>